<keyword evidence="4 10" id="KW-0067">ATP-binding</keyword>
<keyword evidence="5 7" id="KW-1133">Transmembrane helix</keyword>
<dbReference type="GO" id="GO:0016887">
    <property type="term" value="F:ATP hydrolysis activity"/>
    <property type="evidence" value="ECO:0007669"/>
    <property type="project" value="InterPro"/>
</dbReference>
<dbReference type="InterPro" id="IPR011527">
    <property type="entry name" value="ABC1_TM_dom"/>
</dbReference>
<comment type="subcellular location">
    <subcellularLocation>
        <location evidence="1">Cell membrane</location>
        <topology evidence="1">Multi-pass membrane protein</topology>
    </subcellularLocation>
</comment>
<evidence type="ECO:0000259" key="8">
    <source>
        <dbReference type="PROSITE" id="PS50893"/>
    </source>
</evidence>
<dbReference type="RefSeq" id="WP_316432316.1">
    <property type="nucleotide sequence ID" value="NZ_CP053586.1"/>
</dbReference>
<name>A0AA97ARY6_9CYAN</name>
<dbReference type="PANTHER" id="PTHR43394:SF1">
    <property type="entry name" value="ATP-BINDING CASSETTE SUB-FAMILY B MEMBER 10, MITOCHONDRIAL"/>
    <property type="match status" value="1"/>
</dbReference>
<dbReference type="InterPro" id="IPR003593">
    <property type="entry name" value="AAA+_ATPase"/>
</dbReference>
<protein>
    <submittedName>
        <fullName evidence="10">ABC transporter ATP-binding protein</fullName>
    </submittedName>
</protein>
<evidence type="ECO:0000256" key="7">
    <source>
        <dbReference type="SAM" id="Phobius"/>
    </source>
</evidence>
<dbReference type="GO" id="GO:0005524">
    <property type="term" value="F:ATP binding"/>
    <property type="evidence" value="ECO:0007669"/>
    <property type="project" value="UniProtKB-KW"/>
</dbReference>
<evidence type="ECO:0000259" key="9">
    <source>
        <dbReference type="PROSITE" id="PS50929"/>
    </source>
</evidence>
<dbReference type="GO" id="GO:0005886">
    <property type="term" value="C:plasma membrane"/>
    <property type="evidence" value="ECO:0007669"/>
    <property type="project" value="UniProtKB-SubCell"/>
</dbReference>
<evidence type="ECO:0000256" key="2">
    <source>
        <dbReference type="ARBA" id="ARBA00022692"/>
    </source>
</evidence>
<keyword evidence="3" id="KW-0547">Nucleotide-binding</keyword>
<dbReference type="PROSITE" id="PS50893">
    <property type="entry name" value="ABC_TRANSPORTER_2"/>
    <property type="match status" value="1"/>
</dbReference>
<reference evidence="10" key="1">
    <citation type="submission" date="2020-05" db="EMBL/GenBank/DDBJ databases">
        <authorList>
            <person name="Zhu T."/>
            <person name="Keshari N."/>
            <person name="Lu X."/>
        </authorList>
    </citation>
    <scope>NUCLEOTIDE SEQUENCE</scope>
    <source>
        <strain evidence="10">NK1-12</strain>
    </source>
</reference>
<dbReference type="GO" id="GO:0015421">
    <property type="term" value="F:ABC-type oligopeptide transporter activity"/>
    <property type="evidence" value="ECO:0007669"/>
    <property type="project" value="TreeGrafter"/>
</dbReference>
<feature type="transmembrane region" description="Helical" evidence="7">
    <location>
        <begin position="162"/>
        <end position="181"/>
    </location>
</feature>
<dbReference type="AlphaFoldDB" id="A0AA97ARY6"/>
<dbReference type="InterPro" id="IPR003439">
    <property type="entry name" value="ABC_transporter-like_ATP-bd"/>
</dbReference>
<dbReference type="Pfam" id="PF00005">
    <property type="entry name" value="ABC_tran"/>
    <property type="match status" value="1"/>
</dbReference>
<feature type="transmembrane region" description="Helical" evidence="7">
    <location>
        <begin position="242"/>
        <end position="270"/>
    </location>
</feature>
<feature type="domain" description="ABC transporter" evidence="8">
    <location>
        <begin position="361"/>
        <end position="602"/>
    </location>
</feature>
<dbReference type="Gene3D" id="1.20.1560.10">
    <property type="entry name" value="ABC transporter type 1, transmembrane domain"/>
    <property type="match status" value="1"/>
</dbReference>
<proteinExistence type="predicted"/>
<dbReference type="Gene3D" id="3.40.50.300">
    <property type="entry name" value="P-loop containing nucleotide triphosphate hydrolases"/>
    <property type="match status" value="1"/>
</dbReference>
<dbReference type="InterPro" id="IPR017871">
    <property type="entry name" value="ABC_transporter-like_CS"/>
</dbReference>
<dbReference type="InterPro" id="IPR039421">
    <property type="entry name" value="Type_1_exporter"/>
</dbReference>
<accession>A0AA97ARY6</accession>
<dbReference type="InterPro" id="IPR027417">
    <property type="entry name" value="P-loop_NTPase"/>
</dbReference>
<feature type="transmembrane region" description="Helical" evidence="7">
    <location>
        <begin position="23"/>
        <end position="48"/>
    </location>
</feature>
<evidence type="ECO:0000256" key="4">
    <source>
        <dbReference type="ARBA" id="ARBA00022840"/>
    </source>
</evidence>
<dbReference type="CDD" id="cd07346">
    <property type="entry name" value="ABC_6TM_exporters"/>
    <property type="match status" value="1"/>
</dbReference>
<organism evidence="10">
    <name type="scientific">Leptolyngbya sp. NK1-12</name>
    <dbReference type="NCBI Taxonomy" id="2547451"/>
    <lineage>
        <taxon>Bacteria</taxon>
        <taxon>Bacillati</taxon>
        <taxon>Cyanobacteriota</taxon>
        <taxon>Cyanophyceae</taxon>
        <taxon>Leptolyngbyales</taxon>
        <taxon>Leptolyngbyaceae</taxon>
        <taxon>Leptolyngbya group</taxon>
        <taxon>Leptolyngbya</taxon>
    </lineage>
</organism>
<gene>
    <name evidence="10" type="ORF">HJG54_27020</name>
</gene>
<dbReference type="Pfam" id="PF00664">
    <property type="entry name" value="ABC_membrane"/>
    <property type="match status" value="1"/>
</dbReference>
<dbReference type="PANTHER" id="PTHR43394">
    <property type="entry name" value="ATP-DEPENDENT PERMEASE MDL1, MITOCHONDRIAL"/>
    <property type="match status" value="1"/>
</dbReference>
<keyword evidence="2 7" id="KW-0812">Transmembrane</keyword>
<feature type="domain" description="ABC transmembrane type-1" evidence="9">
    <location>
        <begin position="24"/>
        <end position="306"/>
    </location>
</feature>
<evidence type="ECO:0000256" key="1">
    <source>
        <dbReference type="ARBA" id="ARBA00004651"/>
    </source>
</evidence>
<dbReference type="SUPFAM" id="SSF52540">
    <property type="entry name" value="P-loop containing nucleoside triphosphate hydrolases"/>
    <property type="match status" value="1"/>
</dbReference>
<dbReference type="SMART" id="SM00382">
    <property type="entry name" value="AAA"/>
    <property type="match status" value="1"/>
</dbReference>
<dbReference type="InterPro" id="IPR036640">
    <property type="entry name" value="ABC1_TM_sf"/>
</dbReference>
<dbReference type="PROSITE" id="PS50929">
    <property type="entry name" value="ABC_TM1F"/>
    <property type="match status" value="1"/>
</dbReference>
<dbReference type="SUPFAM" id="SSF90123">
    <property type="entry name" value="ABC transporter transmembrane region"/>
    <property type="match status" value="1"/>
</dbReference>
<evidence type="ECO:0000256" key="5">
    <source>
        <dbReference type="ARBA" id="ARBA00022989"/>
    </source>
</evidence>
<dbReference type="PROSITE" id="PS00211">
    <property type="entry name" value="ABC_TRANSPORTER_1"/>
    <property type="match status" value="1"/>
</dbReference>
<feature type="transmembrane region" description="Helical" evidence="7">
    <location>
        <begin position="138"/>
        <end position="156"/>
    </location>
</feature>
<evidence type="ECO:0000256" key="6">
    <source>
        <dbReference type="ARBA" id="ARBA00023136"/>
    </source>
</evidence>
<feature type="transmembrane region" description="Helical" evidence="7">
    <location>
        <begin position="60"/>
        <end position="84"/>
    </location>
</feature>
<evidence type="ECO:0000313" key="10">
    <source>
        <dbReference type="EMBL" id="WNZ26118.1"/>
    </source>
</evidence>
<evidence type="ECO:0000256" key="3">
    <source>
        <dbReference type="ARBA" id="ARBA00022741"/>
    </source>
</evidence>
<sequence>MNIPLKKYGDLLANYLKPQKGRVAWLAIALLSSIGLQLVNPQILGYFINTAVTRGASPTLLNAALLFIAVAFVTQIFAVTATYLGEQVAWSATNALRVDLVEHCLNLDLSFHKSHTPGELVERVDGDVHTLSRFFSQFTLHVLGNLILLVGILVVLFFEDWRAGVCLSGFALMSLVILLRLRGSAIPPWANYRQISAEFFGFLGEHLAGTEDLRANGAISYVMRRFYQILQRWLPVFHQARFATITLVLTSMGLFSLGNVIALAVGAVLWQQNAITIGTVYLIFYYTNLLNQPIERIREELGNLQQAEASILRIQELLQTRSPLGSGGNYPLPEGALSVSFKNVSFRYESSLVTGHTATRTQAPSMAQSQAQPQTTKDFLPWTLQTISFHLLAGQVLGILGRTGSGKTTIARLLLRLYDPQIGTIHLGNVELPQTPLTHLCQRVGLVTQDVQLFQTTVRNNLTFFDPRISDERILDVLNLLGLWQWLYSLPDGLDTQLQPDSGGLSAGQAQLLAFARIFLKDPGLVILDEASSRLDPVTETWIEHAVDKLLEGRTGVIIAHRLSTVQRADQILILDHGRIVEYGDRETLAHAPNSRFAQLLKTGFTSSTTDHQ</sequence>
<dbReference type="EMBL" id="CP053586">
    <property type="protein sequence ID" value="WNZ26118.1"/>
    <property type="molecule type" value="Genomic_DNA"/>
</dbReference>
<keyword evidence="6 7" id="KW-0472">Membrane</keyword>